<gene>
    <name evidence="3" type="ORF">BU097_11710</name>
</gene>
<organism evidence="3 4">
    <name type="scientific">Staphylococcus xylosus</name>
    <dbReference type="NCBI Taxonomy" id="1288"/>
    <lineage>
        <taxon>Bacteria</taxon>
        <taxon>Bacillati</taxon>
        <taxon>Bacillota</taxon>
        <taxon>Bacilli</taxon>
        <taxon>Bacillales</taxon>
        <taxon>Staphylococcaceae</taxon>
        <taxon>Staphylococcus</taxon>
    </lineage>
</organism>
<dbReference type="GO" id="GO:0016491">
    <property type="term" value="F:oxidoreductase activity"/>
    <property type="evidence" value="ECO:0007669"/>
    <property type="project" value="UniProtKB-KW"/>
</dbReference>
<proteinExistence type="predicted"/>
<dbReference type="InterPro" id="IPR036188">
    <property type="entry name" value="FAD/NAD-bd_sf"/>
</dbReference>
<evidence type="ECO:0000259" key="2">
    <source>
        <dbReference type="Pfam" id="PF01266"/>
    </source>
</evidence>
<accession>A0A418IL53</accession>
<dbReference type="InterPro" id="IPR006076">
    <property type="entry name" value="FAD-dep_OxRdtase"/>
</dbReference>
<reference evidence="3 4" key="1">
    <citation type="journal article" date="2016" name="Front. Microbiol.">
        <title>Comprehensive Phylogenetic Analysis of Bovine Non-aureus Staphylococci Species Based on Whole-Genome Sequencing.</title>
        <authorList>
            <person name="Naushad S."/>
            <person name="Barkema H.W."/>
            <person name="Luby C."/>
            <person name="Condas L.A."/>
            <person name="Nobrega D.B."/>
            <person name="Carson D.A."/>
            <person name="De Buck J."/>
        </authorList>
    </citation>
    <scope>NUCLEOTIDE SEQUENCE [LARGE SCALE GENOMIC DNA]</scope>
    <source>
        <strain evidence="3 4">SNUC 102</strain>
    </source>
</reference>
<sequence length="370" mass="41673">MYDVIIIGSGVMGMSIARGLSQSFANIAVIDRDEAGKHASYKAGGMLGAQNEFTENSALFSLATTSQKMFKPLRDSLFEEVGVDIEYLNSGLIKLATNHYDNKKIEQQYQFLRQHFTSVEHLSPTDVQHMSNGVITSKHANGIYMPEDNQINANRYTKALLKSLSHRHIDRIYQTTVTHIEAGKGGYRVDTQSGTYYTEKLIVTGGAWTSKLLQQYLPCEAVSGVKGEVLLVEQPDLNLGVTMFLTNGCYVVPKLKNRYLVGATSYFDDYSVGVSNAGKSWLKSQALHYIPDLKNGKIINQWSGIRPYYQNEQPIMDEVDKDLFVITGHYRNGILLSPLIGELMSQWVINGHRPKQLYDFHIRRGERNEM</sequence>
<dbReference type="RefSeq" id="WP_119604156.1">
    <property type="nucleotide sequence ID" value="NZ_QXUL01000070.1"/>
</dbReference>
<keyword evidence="1" id="KW-0560">Oxidoreductase</keyword>
<evidence type="ECO:0000256" key="1">
    <source>
        <dbReference type="ARBA" id="ARBA00023002"/>
    </source>
</evidence>
<feature type="domain" description="FAD dependent oxidoreductase" evidence="2">
    <location>
        <begin position="3"/>
        <end position="347"/>
    </location>
</feature>
<dbReference type="EMBL" id="QXUL01000070">
    <property type="protein sequence ID" value="RIN08486.1"/>
    <property type="molecule type" value="Genomic_DNA"/>
</dbReference>
<evidence type="ECO:0000313" key="3">
    <source>
        <dbReference type="EMBL" id="RIN08486.1"/>
    </source>
</evidence>
<name>A0A418IL53_STAXY</name>
<dbReference type="SUPFAM" id="SSF51905">
    <property type="entry name" value="FAD/NAD(P)-binding domain"/>
    <property type="match status" value="1"/>
</dbReference>
<dbReference type="PANTHER" id="PTHR13847:SF289">
    <property type="entry name" value="GLYCINE OXIDASE"/>
    <property type="match status" value="1"/>
</dbReference>
<dbReference type="Gene3D" id="3.50.50.60">
    <property type="entry name" value="FAD/NAD(P)-binding domain"/>
    <property type="match status" value="1"/>
</dbReference>
<dbReference type="PANTHER" id="PTHR13847">
    <property type="entry name" value="SARCOSINE DEHYDROGENASE-RELATED"/>
    <property type="match status" value="1"/>
</dbReference>
<evidence type="ECO:0000313" key="4">
    <source>
        <dbReference type="Proteomes" id="UP000285567"/>
    </source>
</evidence>
<dbReference type="Proteomes" id="UP000285567">
    <property type="component" value="Unassembled WGS sequence"/>
</dbReference>
<dbReference type="AlphaFoldDB" id="A0A418IL53"/>
<dbReference type="SUPFAM" id="SSF54373">
    <property type="entry name" value="FAD-linked reductases, C-terminal domain"/>
    <property type="match status" value="1"/>
</dbReference>
<keyword evidence="4" id="KW-1185">Reference proteome</keyword>
<dbReference type="OrthoDB" id="9794226at2"/>
<dbReference type="Pfam" id="PF01266">
    <property type="entry name" value="DAO"/>
    <property type="match status" value="1"/>
</dbReference>
<protein>
    <submittedName>
        <fullName evidence="3">FAD-binding oxidoreductase</fullName>
    </submittedName>
</protein>
<dbReference type="GO" id="GO:0005737">
    <property type="term" value="C:cytoplasm"/>
    <property type="evidence" value="ECO:0007669"/>
    <property type="project" value="TreeGrafter"/>
</dbReference>
<comment type="caution">
    <text evidence="3">The sequence shown here is derived from an EMBL/GenBank/DDBJ whole genome shotgun (WGS) entry which is preliminary data.</text>
</comment>
<dbReference type="Gene3D" id="3.30.9.10">
    <property type="entry name" value="D-Amino Acid Oxidase, subunit A, domain 2"/>
    <property type="match status" value="1"/>
</dbReference>